<dbReference type="RefSeq" id="WP_101461403.1">
    <property type="nucleotide sequence ID" value="NZ_CP025408.1"/>
</dbReference>
<dbReference type="EMBL" id="CP025408">
    <property type="protein sequence ID" value="AUH34743.1"/>
    <property type="molecule type" value="Genomic_DNA"/>
</dbReference>
<dbReference type="PANTHER" id="PTHR39324">
    <property type="entry name" value="CALCIUM DODECIN"/>
    <property type="match status" value="1"/>
</dbReference>
<dbReference type="Pfam" id="PF07311">
    <property type="entry name" value="Dodecin"/>
    <property type="match status" value="1"/>
</dbReference>
<gene>
    <name evidence="1" type="ORF">CUV01_16350</name>
</gene>
<accession>A0A2K9EID7</accession>
<keyword evidence="2" id="KW-1185">Reference proteome</keyword>
<dbReference type="InterPro" id="IPR009923">
    <property type="entry name" value="Dodecin"/>
</dbReference>
<dbReference type="AlphaFoldDB" id="A0A2K9EID7"/>
<organism evidence="1 2">
    <name type="scientific">Paracoccus tegillarcae</name>
    <dbReference type="NCBI Taxonomy" id="1529068"/>
    <lineage>
        <taxon>Bacteria</taxon>
        <taxon>Pseudomonadati</taxon>
        <taxon>Pseudomonadota</taxon>
        <taxon>Alphaproteobacteria</taxon>
        <taxon>Rhodobacterales</taxon>
        <taxon>Paracoccaceae</taxon>
        <taxon>Paracoccus</taxon>
    </lineage>
</organism>
<evidence type="ECO:0000313" key="2">
    <source>
        <dbReference type="Proteomes" id="UP000233742"/>
    </source>
</evidence>
<dbReference type="Gene3D" id="3.30.1660.10">
    <property type="entry name" value="Flavin-binding protein dodecin"/>
    <property type="match status" value="1"/>
</dbReference>
<sequence length="67" mass="7588">MSVARVTEISSRSDKSFEDAVRQGIERANNTLRNVKSAWIKEQTVDCDGGNITHYRVNLMVTFVLDD</sequence>
<dbReference type="SUPFAM" id="SSF89807">
    <property type="entry name" value="Dodecin-like"/>
    <property type="match status" value="1"/>
</dbReference>
<dbReference type="OrthoDB" id="9805449at2"/>
<evidence type="ECO:0000313" key="1">
    <source>
        <dbReference type="EMBL" id="AUH34743.1"/>
    </source>
</evidence>
<dbReference type="PANTHER" id="PTHR39324:SF1">
    <property type="entry name" value="CALCIUM DODECIN"/>
    <property type="match status" value="1"/>
</dbReference>
<name>A0A2K9EID7_9RHOB</name>
<dbReference type="KEGG" id="paro:CUV01_16350"/>
<proteinExistence type="predicted"/>
<dbReference type="InterPro" id="IPR025543">
    <property type="entry name" value="Dodecin-like"/>
</dbReference>
<dbReference type="Proteomes" id="UP000233742">
    <property type="component" value="Chromosome"/>
</dbReference>
<reference evidence="1 2" key="1">
    <citation type="submission" date="2017-12" db="EMBL/GenBank/DDBJ databases">
        <authorList>
            <person name="Hurst M.R.H."/>
        </authorList>
    </citation>
    <scope>NUCLEOTIDE SEQUENCE [LARGE SCALE GENOMIC DNA]</scope>
    <source>
        <strain evidence="1 2">BM15</strain>
    </source>
</reference>
<protein>
    <submittedName>
        <fullName evidence="1">Dodecin domain-containing protein</fullName>
    </submittedName>
</protein>
<dbReference type="InterPro" id="IPR036694">
    <property type="entry name" value="Dodecin-like_sf"/>
</dbReference>